<comment type="caution">
    <text evidence="1">The sequence shown here is derived from an EMBL/GenBank/DDBJ whole genome shotgun (WGS) entry which is preliminary data.</text>
</comment>
<dbReference type="EMBL" id="JAPFPW010000001">
    <property type="protein sequence ID" value="MCW7752741.1"/>
    <property type="molecule type" value="Genomic_DNA"/>
</dbReference>
<organism evidence="1 2">
    <name type="scientific">Desulfobotulus pelophilus</name>
    <dbReference type="NCBI Taxonomy" id="2823377"/>
    <lineage>
        <taxon>Bacteria</taxon>
        <taxon>Pseudomonadati</taxon>
        <taxon>Thermodesulfobacteriota</taxon>
        <taxon>Desulfobacteria</taxon>
        <taxon>Desulfobacterales</taxon>
        <taxon>Desulfobacteraceae</taxon>
        <taxon>Desulfobotulus</taxon>
    </lineage>
</organism>
<proteinExistence type="predicted"/>
<dbReference type="Proteomes" id="UP001209681">
    <property type="component" value="Unassembled WGS sequence"/>
</dbReference>
<reference evidence="1 2" key="1">
    <citation type="submission" date="2022-11" db="EMBL/GenBank/DDBJ databases">
        <title>Desulfobotulus tamanensis H1 sp. nov. - anaerobic, alkaliphilic, sulphate reducing bacterium isolated from terrestrial mud volcano.</title>
        <authorList>
            <person name="Frolova A."/>
            <person name="Merkel A.Y."/>
            <person name="Slobodkin A.I."/>
        </authorList>
    </citation>
    <scope>NUCLEOTIDE SEQUENCE [LARGE SCALE GENOMIC DNA]</scope>
    <source>
        <strain evidence="1 2">H1</strain>
    </source>
</reference>
<dbReference type="RefSeq" id="WP_265423601.1">
    <property type="nucleotide sequence ID" value="NZ_JAPFPW010000001.1"/>
</dbReference>
<keyword evidence="2" id="KW-1185">Reference proteome</keyword>
<sequence length="182" mass="20658">MHFSEHGELFSIDMLEILDLALPVAEESVAGFYKMSTSRWGRLRYDVRTAVDLLPHEQVGNAYAQVLRYVGMPWQRSTSAAAFTVYRICLQDSPILDRLRKSPFLELLPFLVYVLVHELVHVVRFSTHLQLFEALPEKRLQEERRVQEITGMIVGEISVPGLAPVCSFFSGPGGASVDLFEF</sequence>
<accession>A0ABT3N5J7</accession>
<evidence type="ECO:0008006" key="3">
    <source>
        <dbReference type="Google" id="ProtNLM"/>
    </source>
</evidence>
<gene>
    <name evidence="1" type="ORF">OOT00_01925</name>
</gene>
<evidence type="ECO:0000313" key="2">
    <source>
        <dbReference type="Proteomes" id="UP001209681"/>
    </source>
</evidence>
<evidence type="ECO:0000313" key="1">
    <source>
        <dbReference type="EMBL" id="MCW7752741.1"/>
    </source>
</evidence>
<protein>
    <recommendedName>
        <fullName evidence="3">DUF45 domain-containing protein</fullName>
    </recommendedName>
</protein>
<name>A0ABT3N5J7_9BACT</name>